<feature type="domain" description="TF-B3" evidence="6">
    <location>
        <begin position="158"/>
        <end position="255"/>
    </location>
</feature>
<comment type="subcellular location">
    <subcellularLocation>
        <location evidence="1">Nucleus</location>
    </subcellularLocation>
</comment>
<reference evidence="8" key="2">
    <citation type="submission" date="2019-10" db="EMBL/GenBank/DDBJ databases">
        <title>A de novo genome assembly of a pear dwarfing rootstock.</title>
        <authorList>
            <person name="Wang F."/>
            <person name="Wang J."/>
            <person name="Li S."/>
            <person name="Zhang Y."/>
            <person name="Fang M."/>
            <person name="Ma L."/>
            <person name="Zhao Y."/>
            <person name="Jiang S."/>
        </authorList>
    </citation>
    <scope>NUCLEOTIDE SEQUENCE [LARGE SCALE GENOMIC DNA]</scope>
</reference>
<dbReference type="EMBL" id="SMOL01000487">
    <property type="protein sequence ID" value="KAB2611415.1"/>
    <property type="molecule type" value="Genomic_DNA"/>
</dbReference>
<evidence type="ECO:0000256" key="5">
    <source>
        <dbReference type="ARBA" id="ARBA00023242"/>
    </source>
</evidence>
<dbReference type="GO" id="GO:0003677">
    <property type="term" value="F:DNA binding"/>
    <property type="evidence" value="ECO:0007669"/>
    <property type="project" value="UniProtKB-KW"/>
</dbReference>
<dbReference type="PROSITE" id="PS50863">
    <property type="entry name" value="B3"/>
    <property type="match status" value="2"/>
</dbReference>
<dbReference type="SUPFAM" id="SSF101936">
    <property type="entry name" value="DNA-binding pseudobarrel domain"/>
    <property type="match status" value="2"/>
</dbReference>
<dbReference type="SMART" id="SM01019">
    <property type="entry name" value="B3"/>
    <property type="match status" value="1"/>
</dbReference>
<dbReference type="Pfam" id="PF02362">
    <property type="entry name" value="B3"/>
    <property type="match status" value="1"/>
</dbReference>
<evidence type="ECO:0000256" key="3">
    <source>
        <dbReference type="ARBA" id="ARBA00023125"/>
    </source>
</evidence>
<dbReference type="OrthoDB" id="1688597at2759"/>
<dbReference type="InterPro" id="IPR044837">
    <property type="entry name" value="REM16-like"/>
</dbReference>
<protein>
    <submittedName>
        <fullName evidence="7">B3 domain-containing protein</fullName>
    </submittedName>
</protein>
<accession>A0A5N5G7L4</accession>
<dbReference type="Gene3D" id="2.40.330.10">
    <property type="entry name" value="DNA-binding pseudobarrel domain"/>
    <property type="match status" value="2"/>
</dbReference>
<feature type="domain" description="TF-B3" evidence="6">
    <location>
        <begin position="1"/>
        <end position="52"/>
    </location>
</feature>
<evidence type="ECO:0000256" key="2">
    <source>
        <dbReference type="ARBA" id="ARBA00023015"/>
    </source>
</evidence>
<dbReference type="InterPro" id="IPR003340">
    <property type="entry name" value="B3_DNA-bd"/>
</dbReference>
<keyword evidence="5" id="KW-0539">Nucleus</keyword>
<keyword evidence="3" id="KW-0238">DNA-binding</keyword>
<keyword evidence="2" id="KW-0805">Transcription regulation</keyword>
<organism evidence="7 8">
    <name type="scientific">Pyrus ussuriensis x Pyrus communis</name>
    <dbReference type="NCBI Taxonomy" id="2448454"/>
    <lineage>
        <taxon>Eukaryota</taxon>
        <taxon>Viridiplantae</taxon>
        <taxon>Streptophyta</taxon>
        <taxon>Embryophyta</taxon>
        <taxon>Tracheophyta</taxon>
        <taxon>Spermatophyta</taxon>
        <taxon>Magnoliopsida</taxon>
        <taxon>eudicotyledons</taxon>
        <taxon>Gunneridae</taxon>
        <taxon>Pentapetalae</taxon>
        <taxon>rosids</taxon>
        <taxon>fabids</taxon>
        <taxon>Rosales</taxon>
        <taxon>Rosaceae</taxon>
        <taxon>Amygdaloideae</taxon>
        <taxon>Maleae</taxon>
        <taxon>Pyrus</taxon>
    </lineage>
</organism>
<keyword evidence="8" id="KW-1185">Reference proteome</keyword>
<comment type="caution">
    <text evidence="7">The sequence shown here is derived from an EMBL/GenBank/DDBJ whole genome shotgun (WGS) entry which is preliminary data.</text>
</comment>
<evidence type="ECO:0000259" key="6">
    <source>
        <dbReference type="PROSITE" id="PS50863"/>
    </source>
</evidence>
<evidence type="ECO:0000256" key="1">
    <source>
        <dbReference type="ARBA" id="ARBA00004123"/>
    </source>
</evidence>
<gene>
    <name evidence="7" type="ORF">D8674_019447</name>
</gene>
<reference evidence="7 8" key="3">
    <citation type="submission" date="2019-11" db="EMBL/GenBank/DDBJ databases">
        <title>A de novo genome assembly of a pear dwarfing rootstock.</title>
        <authorList>
            <person name="Wang F."/>
            <person name="Wang J."/>
            <person name="Li S."/>
            <person name="Zhang Y."/>
            <person name="Fang M."/>
            <person name="Ma L."/>
            <person name="Zhao Y."/>
            <person name="Jiang S."/>
        </authorList>
    </citation>
    <scope>NUCLEOTIDE SEQUENCE [LARGE SCALE GENOMIC DNA]</scope>
    <source>
        <strain evidence="7">S2</strain>
        <tissue evidence="7">Leaf</tissue>
    </source>
</reference>
<dbReference type="Proteomes" id="UP000327157">
    <property type="component" value="Chromosome 17"/>
</dbReference>
<name>A0A5N5G7L4_9ROSA</name>
<dbReference type="AlphaFoldDB" id="A0A5N5G7L4"/>
<dbReference type="PANTHER" id="PTHR31391">
    <property type="entry name" value="B3 DOMAIN-CONTAINING PROTEIN OS11G0197600-RELATED"/>
    <property type="match status" value="1"/>
</dbReference>
<keyword evidence="4" id="KW-0804">Transcription</keyword>
<reference evidence="7 8" key="1">
    <citation type="submission" date="2019-09" db="EMBL/GenBank/DDBJ databases">
        <authorList>
            <person name="Ou C."/>
        </authorList>
    </citation>
    <scope>NUCLEOTIDE SEQUENCE [LARGE SCALE GENOMIC DNA]</scope>
    <source>
        <strain evidence="7">S2</strain>
        <tissue evidence="7">Leaf</tissue>
    </source>
</reference>
<evidence type="ECO:0000313" key="8">
    <source>
        <dbReference type="Proteomes" id="UP000327157"/>
    </source>
</evidence>
<dbReference type="InterPro" id="IPR015300">
    <property type="entry name" value="DNA-bd_pseudobarrel_sf"/>
</dbReference>
<sequence length="399" mass="45589">MKCEKATRPKLRLQYGWTEIVRGNNLEVGDVCVLVLIDDTKLVFEVVIFRATETAHTFSPPDVNGEQTMSQMEETDEDKDSIEILDDFPTCPKTKKKSPIAPHSTAENCIKKFGGSSLTKKIMNRRTLQVLRKMNPVMAHGTNRALQRAKAFKSEYPSCTVVMSPSYIHAHYVYLGAKFTKEHFLKRNYHQVILRVSDGRTWPVKLSKRQKNMVRLQNGWITFVQDNHLEIGDACVFALINNIKGLMDVVIFRTIEAARCNLSQDVDGEKTMSQTEETVEDDDRVEILDDSPPCLKTKKKSAIATQRHKKNRAGSISTSENHMKKFGGSSWTKELVKRRPDQVPRMMNPLMESGTNRALQRARAFKSEYPCCTVVMHPSYIQANTLVSFLERQIMYNFC</sequence>
<dbReference type="PANTHER" id="PTHR31391:SF106">
    <property type="entry name" value="B3 DOMAIN-CONTAINING PROTEIN OS01G0723500"/>
    <property type="match status" value="1"/>
</dbReference>
<proteinExistence type="predicted"/>
<dbReference type="CDD" id="cd10017">
    <property type="entry name" value="B3_DNA"/>
    <property type="match status" value="2"/>
</dbReference>
<evidence type="ECO:0000313" key="7">
    <source>
        <dbReference type="EMBL" id="KAB2611415.1"/>
    </source>
</evidence>
<evidence type="ECO:0000256" key="4">
    <source>
        <dbReference type="ARBA" id="ARBA00023163"/>
    </source>
</evidence>
<dbReference type="GO" id="GO:0005634">
    <property type="term" value="C:nucleus"/>
    <property type="evidence" value="ECO:0007669"/>
    <property type="project" value="UniProtKB-SubCell"/>
</dbReference>